<keyword evidence="3" id="KW-0479">Metal-binding</keyword>
<reference evidence="6 7" key="1">
    <citation type="submission" date="2022-01" db="EMBL/GenBank/DDBJ databases">
        <title>Labilibaculum sp. nov, a marine bacterium isolated from Antarctica.</title>
        <authorList>
            <person name="Dai W."/>
        </authorList>
    </citation>
    <scope>NUCLEOTIDE SEQUENCE [LARGE SCALE GENOMIC DNA]</scope>
    <source>
        <strain evidence="6 7">DW002</strain>
    </source>
</reference>
<evidence type="ECO:0000256" key="1">
    <source>
        <dbReference type="ARBA" id="ARBA00004496"/>
    </source>
</evidence>
<comment type="caution">
    <text evidence="6">The sequence shown here is derived from an EMBL/GenBank/DDBJ whole genome shotgun (WGS) entry which is preliminary data.</text>
</comment>
<evidence type="ECO:0000313" key="6">
    <source>
        <dbReference type="EMBL" id="MDE5418582.1"/>
    </source>
</evidence>
<dbReference type="InterPro" id="IPR019903">
    <property type="entry name" value="RIC_family"/>
</dbReference>
<name>A0ABT5VT38_9BACT</name>
<keyword evidence="4" id="KW-0408">Iron</keyword>
<keyword evidence="7" id="KW-1185">Reference proteome</keyword>
<organism evidence="6 7">
    <name type="scientific">Paralabilibaculum antarcticum</name>
    <dbReference type="NCBI Taxonomy" id="2912572"/>
    <lineage>
        <taxon>Bacteria</taxon>
        <taxon>Pseudomonadati</taxon>
        <taxon>Bacteroidota</taxon>
        <taxon>Bacteroidia</taxon>
        <taxon>Marinilabiliales</taxon>
        <taxon>Marinifilaceae</taxon>
        <taxon>Paralabilibaculum</taxon>
    </lineage>
</organism>
<evidence type="ECO:0000259" key="5">
    <source>
        <dbReference type="Pfam" id="PF01814"/>
    </source>
</evidence>
<comment type="subcellular location">
    <subcellularLocation>
        <location evidence="1">Cytoplasm</location>
    </subcellularLocation>
</comment>
<dbReference type="PANTHER" id="PTHR36438">
    <property type="entry name" value="IRON-SULFUR CLUSTER REPAIR PROTEIN YTFE"/>
    <property type="match status" value="1"/>
</dbReference>
<gene>
    <name evidence="6" type="primary">ric</name>
    <name evidence="6" type="ORF">L3049_11245</name>
</gene>
<dbReference type="Pfam" id="PF04405">
    <property type="entry name" value="ScdA_N"/>
    <property type="match status" value="1"/>
</dbReference>
<dbReference type="InterPro" id="IPR012312">
    <property type="entry name" value="Hemerythrin-like"/>
</dbReference>
<dbReference type="InterPro" id="IPR038062">
    <property type="entry name" value="ScdA-like_N_sf"/>
</dbReference>
<proteinExistence type="predicted"/>
<dbReference type="Pfam" id="PF01814">
    <property type="entry name" value="Hemerythrin"/>
    <property type="match status" value="1"/>
</dbReference>
<dbReference type="NCBIfam" id="TIGR03652">
    <property type="entry name" value="FeS_repair_RIC"/>
    <property type="match status" value="1"/>
</dbReference>
<dbReference type="Proteomes" id="UP001528920">
    <property type="component" value="Unassembled WGS sequence"/>
</dbReference>
<sequence>MISQETSVGDIVKSHFQTVKIFDDHQIDFCCGGKQSLLEACEKKSLNAKELLKKIEIALKEPDLSPNFDHMSLADLMGYIKEKHHSYVREQIPMISKFLNKIETVHGNLHPEIELINYHFKQTVGQLTRHMEQEETELFPLIEQLENGENKTALLSAEETISTLVKHHENEGSRFEEISALTLGYEVPEGACRTYRASYDYLQAFEKDLHRHVHLENNILFPKAIELEQKQRKNK</sequence>
<protein>
    <submittedName>
        <fullName evidence="6">Iron-sulfur cluster repair di-iron protein</fullName>
    </submittedName>
</protein>
<dbReference type="EMBL" id="JAKJSC010000001">
    <property type="protein sequence ID" value="MDE5418582.1"/>
    <property type="molecule type" value="Genomic_DNA"/>
</dbReference>
<dbReference type="Gene3D" id="1.10.3910.10">
    <property type="entry name" value="SP0561-like"/>
    <property type="match status" value="1"/>
</dbReference>
<keyword evidence="2" id="KW-0963">Cytoplasm</keyword>
<dbReference type="RefSeq" id="WP_275109908.1">
    <property type="nucleotide sequence ID" value="NZ_JAKJSC010000001.1"/>
</dbReference>
<evidence type="ECO:0000256" key="2">
    <source>
        <dbReference type="ARBA" id="ARBA00022490"/>
    </source>
</evidence>
<feature type="domain" description="Hemerythrin-like" evidence="5">
    <location>
        <begin position="83"/>
        <end position="224"/>
    </location>
</feature>
<evidence type="ECO:0000256" key="4">
    <source>
        <dbReference type="ARBA" id="ARBA00023004"/>
    </source>
</evidence>
<dbReference type="PANTHER" id="PTHR36438:SF1">
    <property type="entry name" value="IRON-SULFUR CLUSTER REPAIR PROTEIN YTFE"/>
    <property type="match status" value="1"/>
</dbReference>
<dbReference type="Gene3D" id="1.20.120.520">
    <property type="entry name" value="nmb1532 protein domain like"/>
    <property type="match status" value="1"/>
</dbReference>
<evidence type="ECO:0000256" key="3">
    <source>
        <dbReference type="ARBA" id="ARBA00022723"/>
    </source>
</evidence>
<accession>A0ABT5VT38</accession>
<evidence type="ECO:0000313" key="7">
    <source>
        <dbReference type="Proteomes" id="UP001528920"/>
    </source>
</evidence>